<keyword evidence="4" id="KW-1185">Reference proteome</keyword>
<dbReference type="KEGG" id="asz:ASN_1P70"/>
<reference evidence="4" key="1">
    <citation type="submission" date="2014-09" db="EMBL/GenBank/DDBJ databases">
        <authorList>
            <person name="Illeghems K.G."/>
        </authorList>
    </citation>
    <scope>NUCLEOTIDE SEQUENCE [LARGE SCALE GENOMIC DNA]</scope>
    <source>
        <strain evidence="4">108B</strain>
        <plasmid evidence="4">1P</plasmid>
    </source>
</reference>
<geneLocation type="plasmid" evidence="4">
    <name>1P</name>
</geneLocation>
<evidence type="ECO:0000313" key="3">
    <source>
        <dbReference type="EMBL" id="CEF43101.1"/>
    </source>
</evidence>
<proteinExistence type="predicted"/>
<dbReference type="Gene3D" id="2.170.16.10">
    <property type="entry name" value="Hedgehog/Intein (Hint) domain"/>
    <property type="match status" value="1"/>
</dbReference>
<protein>
    <submittedName>
        <fullName evidence="3">Outer membrane protein</fullName>
    </submittedName>
</protein>
<name>A0A0U5FTK3_9PROT</name>
<dbReference type="GeneID" id="34784825"/>
<dbReference type="Pfam" id="PF13403">
    <property type="entry name" value="Hint_2"/>
    <property type="match status" value="1"/>
</dbReference>
<dbReference type="SUPFAM" id="SSF51294">
    <property type="entry name" value="Hedgehog/intein (Hint) domain"/>
    <property type="match status" value="1"/>
</dbReference>
<dbReference type="EMBL" id="LN606601">
    <property type="protein sequence ID" value="CEF43101.1"/>
    <property type="molecule type" value="Genomic_DNA"/>
</dbReference>
<dbReference type="AlphaFoldDB" id="A0A0U5FTK3"/>
<dbReference type="Proteomes" id="UP000056109">
    <property type="component" value="Plasmid 1P"/>
</dbReference>
<dbReference type="InterPro" id="IPR036844">
    <property type="entry name" value="Hint_dom_sf"/>
</dbReference>
<evidence type="ECO:0000259" key="2">
    <source>
        <dbReference type="Pfam" id="PF13403"/>
    </source>
</evidence>
<feature type="domain" description="Hedgehog/Intein (Hint)" evidence="2">
    <location>
        <begin position="198"/>
        <end position="337"/>
    </location>
</feature>
<accession>A0A0U5FTK3</accession>
<feature type="region of interest" description="Disordered" evidence="1">
    <location>
        <begin position="1"/>
        <end position="29"/>
    </location>
</feature>
<gene>
    <name evidence="3" type="ORF">ASN_1P70</name>
</gene>
<evidence type="ECO:0000256" key="1">
    <source>
        <dbReference type="SAM" id="MobiDB-lite"/>
    </source>
</evidence>
<dbReference type="RefSeq" id="WP_058989493.1">
    <property type="nucleotide sequence ID" value="NZ_LN606601.1"/>
</dbReference>
<evidence type="ECO:0000313" key="4">
    <source>
        <dbReference type="Proteomes" id="UP000056109"/>
    </source>
</evidence>
<dbReference type="InterPro" id="IPR028992">
    <property type="entry name" value="Hedgehog/Intein_dom"/>
</dbReference>
<dbReference type="PATRIC" id="fig|446692.3.peg.4138"/>
<sequence>MSSVTENWSSVDQTGGTIGASGQTTTLTGSPSSAINNVTFVGDVVLDNNGTVTFQQASISDNSSVTVSTGTSLVLDQSTLMSGKINMDGGALSNSNAYSGGPLTINFGDTTEKTNTVTLNAYGLSDVTFTNVAPGDNITFVGSWGNIKLVDDGSGVITVEDSSGKTLTTLHTAKKSDGSYYTASDFSSSADGQNAVLVCFLPGSLISTPHGTKAVEELSVDDEIIAYVDGVAIPRRVTWTGQAHCNVRAHLPDDEAGYPVCILKDAIADGVPFKDMLITAEHCLFFDGQFVPARMLVNGRSIFFDKSITSYDYYHIETEVHSVIIADGMLTESYLDTGNRRAFSQKGNVVSIGGSRNLTWDDAAVPLTVSRETVEPLFRKIERRADKAGFAIYTEARPLTNENDLHLTTDAGAIIRPARQNNGRVMFMIPDGVERVRIVSNASRPCDVIGPFVDDRRQLGVLVGTVTLFESNRTRTLTDHLHDAQLSGWNNVEEGSMRWTSGNALLPLGERAPGTLALMAIEVRAAGPYVLDEAISEHQALKA</sequence>
<organism evidence="3 4">
    <name type="scientific">Acetobacter senegalensis</name>
    <dbReference type="NCBI Taxonomy" id="446692"/>
    <lineage>
        <taxon>Bacteria</taxon>
        <taxon>Pseudomonadati</taxon>
        <taxon>Pseudomonadota</taxon>
        <taxon>Alphaproteobacteria</taxon>
        <taxon>Acetobacterales</taxon>
        <taxon>Acetobacteraceae</taxon>
        <taxon>Acetobacter</taxon>
    </lineage>
</organism>